<evidence type="ECO:0000313" key="8">
    <source>
        <dbReference type="Proteomes" id="UP000323257"/>
    </source>
</evidence>
<proteinExistence type="inferred from homology"/>
<accession>A0A5S5C8A3</accession>
<keyword evidence="8" id="KW-1185">Reference proteome</keyword>
<keyword evidence="5" id="KW-0408">Iron</keyword>
<dbReference type="GO" id="GO:0000908">
    <property type="term" value="F:taurine dioxygenase activity"/>
    <property type="evidence" value="ECO:0007669"/>
    <property type="project" value="TreeGrafter"/>
</dbReference>
<dbReference type="PANTHER" id="PTHR30468:SF1">
    <property type="entry name" value="ALPHA-KETOGLUTARATE-DEPENDENT SULFONATE DIOXYGENASE"/>
    <property type="match status" value="1"/>
</dbReference>
<comment type="similarity">
    <text evidence="1">Belongs to the TfdA dioxygenase family.</text>
</comment>
<keyword evidence="4" id="KW-0560">Oxidoreductase</keyword>
<dbReference type="GO" id="GO:0006790">
    <property type="term" value="P:sulfur compound metabolic process"/>
    <property type="evidence" value="ECO:0007669"/>
    <property type="project" value="TreeGrafter"/>
</dbReference>
<dbReference type="SUPFAM" id="SSF51197">
    <property type="entry name" value="Clavaminate synthase-like"/>
    <property type="match status" value="1"/>
</dbReference>
<dbReference type="InterPro" id="IPR051323">
    <property type="entry name" value="AtsK-like"/>
</dbReference>
<feature type="domain" description="TauD/TfdA-like" evidence="6">
    <location>
        <begin position="90"/>
        <end position="344"/>
    </location>
</feature>
<protein>
    <submittedName>
        <fullName evidence="7">Taurine dioxygenase</fullName>
    </submittedName>
</protein>
<dbReference type="AlphaFoldDB" id="A0A5S5C8A3"/>
<dbReference type="GO" id="GO:0005737">
    <property type="term" value="C:cytoplasm"/>
    <property type="evidence" value="ECO:0007669"/>
    <property type="project" value="TreeGrafter"/>
</dbReference>
<dbReference type="Gene3D" id="3.60.130.10">
    <property type="entry name" value="Clavaminate synthase-like"/>
    <property type="match status" value="1"/>
</dbReference>
<dbReference type="InterPro" id="IPR003819">
    <property type="entry name" value="TauD/TfdA-like"/>
</dbReference>
<dbReference type="Proteomes" id="UP000323257">
    <property type="component" value="Unassembled WGS sequence"/>
</dbReference>
<dbReference type="GO" id="GO:0046872">
    <property type="term" value="F:metal ion binding"/>
    <property type="evidence" value="ECO:0007669"/>
    <property type="project" value="UniProtKB-KW"/>
</dbReference>
<evidence type="ECO:0000256" key="3">
    <source>
        <dbReference type="ARBA" id="ARBA00022964"/>
    </source>
</evidence>
<evidence type="ECO:0000256" key="5">
    <source>
        <dbReference type="ARBA" id="ARBA00023004"/>
    </source>
</evidence>
<evidence type="ECO:0000259" key="6">
    <source>
        <dbReference type="Pfam" id="PF02668"/>
    </source>
</evidence>
<sequence length="354" mass="40453">MYRSHRNRLDDQRFGRKPGICAWSLFFIPKSDYSGKNLIDCEGALVMSVTTTDYLSRDYLPTREFRAGARHLQRLPEGAEEQPYTLFALKPLGPIIGAEIEGVDLGQPVGPELKAELHRAFLEWKVLFFRNQTIDSSQQLAFAKLWGELEKHPFLPRGSAEEVTRFEKGADMTGNENVWHTDVTWRLDPALGSVLRLSEVPPHGGDTLWADMGAAYDNLPEDVKRRIDGLTAIHDFTPSFGRRMTPDILAAKQEEFPAAEHPVVRTHPETGRKTLFVNAAFTVRIVGLEPEESERLLNYLFRQAQTPEYQVRFHWEANSVAFWDNRATQHYAASDYFPHRRVAERISIAGDRPY</sequence>
<evidence type="ECO:0000256" key="4">
    <source>
        <dbReference type="ARBA" id="ARBA00023002"/>
    </source>
</evidence>
<keyword evidence="3 7" id="KW-0223">Dioxygenase</keyword>
<name>A0A5S5C8A3_9BACL</name>
<comment type="caution">
    <text evidence="7">The sequence shown here is derived from an EMBL/GenBank/DDBJ whole genome shotgun (WGS) entry which is preliminary data.</text>
</comment>
<evidence type="ECO:0000313" key="7">
    <source>
        <dbReference type="EMBL" id="TYP75631.1"/>
    </source>
</evidence>
<evidence type="ECO:0000256" key="2">
    <source>
        <dbReference type="ARBA" id="ARBA00022723"/>
    </source>
</evidence>
<dbReference type="EMBL" id="VNHS01000004">
    <property type="protein sequence ID" value="TYP75631.1"/>
    <property type="molecule type" value="Genomic_DNA"/>
</dbReference>
<organism evidence="7 8">
    <name type="scientific">Paenibacillus methanolicus</name>
    <dbReference type="NCBI Taxonomy" id="582686"/>
    <lineage>
        <taxon>Bacteria</taxon>
        <taxon>Bacillati</taxon>
        <taxon>Bacillota</taxon>
        <taxon>Bacilli</taxon>
        <taxon>Bacillales</taxon>
        <taxon>Paenibacillaceae</taxon>
        <taxon>Paenibacillus</taxon>
    </lineage>
</organism>
<keyword evidence="2" id="KW-0479">Metal-binding</keyword>
<dbReference type="Pfam" id="PF02668">
    <property type="entry name" value="TauD"/>
    <property type="match status" value="1"/>
</dbReference>
<evidence type="ECO:0000256" key="1">
    <source>
        <dbReference type="ARBA" id="ARBA00005896"/>
    </source>
</evidence>
<dbReference type="PANTHER" id="PTHR30468">
    <property type="entry name" value="ALPHA-KETOGLUTARATE-DEPENDENT SULFONATE DIOXYGENASE"/>
    <property type="match status" value="1"/>
</dbReference>
<dbReference type="InterPro" id="IPR042098">
    <property type="entry name" value="TauD-like_sf"/>
</dbReference>
<gene>
    <name evidence="7" type="ORF">BCM02_104311</name>
</gene>
<reference evidence="7 8" key="1">
    <citation type="submission" date="2019-07" db="EMBL/GenBank/DDBJ databases">
        <title>Genomic Encyclopedia of Type Strains, Phase III (KMG-III): the genomes of soil and plant-associated and newly described type strains.</title>
        <authorList>
            <person name="Whitman W."/>
        </authorList>
    </citation>
    <scope>NUCLEOTIDE SEQUENCE [LARGE SCALE GENOMIC DNA]</scope>
    <source>
        <strain evidence="7 8">BL24</strain>
    </source>
</reference>